<comment type="catalytic activity">
    <reaction evidence="15">
        <text>UTP + H2O = UDP + phosphate + H(+)</text>
        <dbReference type="Rhea" id="RHEA:64900"/>
        <dbReference type="ChEBI" id="CHEBI:15377"/>
        <dbReference type="ChEBI" id="CHEBI:15378"/>
        <dbReference type="ChEBI" id="CHEBI:43474"/>
        <dbReference type="ChEBI" id="CHEBI:46398"/>
        <dbReference type="ChEBI" id="CHEBI:58223"/>
    </reaction>
    <physiologicalReaction direction="left-to-right" evidence="15">
        <dbReference type="Rhea" id="RHEA:64901"/>
    </physiologicalReaction>
</comment>
<dbReference type="Pfam" id="PF08356">
    <property type="entry name" value="EF_assoc_2"/>
    <property type="match status" value="1"/>
</dbReference>
<dbReference type="PIRSF" id="PIRSF037488">
    <property type="entry name" value="Mt_Rho_GTPase"/>
    <property type="match status" value="1"/>
</dbReference>
<evidence type="ECO:0000313" key="24">
    <source>
        <dbReference type="Proteomes" id="UP000261640"/>
    </source>
</evidence>
<dbReference type="FunFam" id="3.40.50.300:FF:000170">
    <property type="entry name" value="Mitochondrial Rho GTPase"/>
    <property type="match status" value="1"/>
</dbReference>
<sequence length="598" mass="67582">WLPSSFVLCVPTAKVGKTSLIMSLVGEEFPEEVPPRAEEITIPADVTPEKVPTHIVDYSGNMTQKHHYYFLLSLCLLHKAAIKTKWIPLVNGNAEKGNKVPIILVGNKSDLRCGSSMETILPIMNQFSEIETCVECSAKNLKNISELFYYAQKAVLHPTAPLYDPEDKQLKPLCVRALSRIFYISDQDNDRILSDAELNRFQKFCFGNPLAPQALDDVKTVVWKNTSDGVQDNGLTLNGFLFLNTLFIQRGRHETTWTILRKFGYDDNLELTDDYLYPDCSTELNHLGHQFLQQLFDKYDEDKDSALSPIELRNLFCVCPYMPWGAEVYVMVPTTDEGYISNHGYLCQWTLSAYLDIHRCLEHLGYLGYPMITEQESQTSAVTVTREKEVDLEKRQTQRSVFLCKVIGPRGTGKTAFLQGFLGHNIVVCAFSPYAINTVHVGSQEKYLILNEVDVEAQFLKASDASCDVACLMYDASDPHSFDYCASIYKQHYMESNIPCVLIASKVDLPEAQQFHGMTPAEFCYKHRLPPPLPFSSVFLDFDSTSKNIYTRLAWAAMYPHLNGSDMSNTSFWLRVALGSAVVAVLGFAVYRAVIRLK</sequence>
<keyword evidence="11 20" id="KW-1133">Transmembrane helix</keyword>
<dbReference type="InterPro" id="IPR018247">
    <property type="entry name" value="EF_Hand_1_Ca_BS"/>
</dbReference>
<evidence type="ECO:0000256" key="9">
    <source>
        <dbReference type="ARBA" id="ARBA00022801"/>
    </source>
</evidence>
<organism evidence="23 24">
    <name type="scientific">Mastacembelus armatus</name>
    <name type="common">zig-zag eel</name>
    <dbReference type="NCBI Taxonomy" id="205130"/>
    <lineage>
        <taxon>Eukaryota</taxon>
        <taxon>Metazoa</taxon>
        <taxon>Chordata</taxon>
        <taxon>Craniata</taxon>
        <taxon>Vertebrata</taxon>
        <taxon>Euteleostomi</taxon>
        <taxon>Actinopterygii</taxon>
        <taxon>Neopterygii</taxon>
        <taxon>Teleostei</taxon>
        <taxon>Neoteleostei</taxon>
        <taxon>Acanthomorphata</taxon>
        <taxon>Anabantaria</taxon>
        <taxon>Synbranchiformes</taxon>
        <taxon>Mastacembelidae</taxon>
        <taxon>Mastacembelus</taxon>
    </lineage>
</organism>
<dbReference type="FunFam" id="1.10.238.10:FF:000011">
    <property type="entry name" value="Mitochondrial Rho GTPase"/>
    <property type="match status" value="1"/>
</dbReference>
<dbReference type="InterPro" id="IPR013567">
    <property type="entry name" value="EF_hand_assoc_2"/>
</dbReference>
<keyword evidence="10 19" id="KW-0106">Calcium</keyword>
<keyword evidence="14 19" id="KW-0472">Membrane</keyword>
<evidence type="ECO:0000256" key="11">
    <source>
        <dbReference type="ARBA" id="ARBA00022989"/>
    </source>
</evidence>
<comment type="catalytic activity">
    <reaction evidence="17">
        <text>GTP + H2O = GDP + phosphate + H(+)</text>
        <dbReference type="Rhea" id="RHEA:19669"/>
        <dbReference type="ChEBI" id="CHEBI:15377"/>
        <dbReference type="ChEBI" id="CHEBI:15378"/>
        <dbReference type="ChEBI" id="CHEBI:37565"/>
        <dbReference type="ChEBI" id="CHEBI:43474"/>
        <dbReference type="ChEBI" id="CHEBI:58189"/>
    </reaction>
    <physiologicalReaction direction="left-to-right" evidence="17">
        <dbReference type="Rhea" id="RHEA:19670"/>
    </physiologicalReaction>
</comment>
<dbReference type="SUPFAM" id="SSF47473">
    <property type="entry name" value="EF-hand"/>
    <property type="match status" value="1"/>
</dbReference>
<accession>A0A7N8YBJ8</accession>
<protein>
    <recommendedName>
        <fullName evidence="19">Mitochondrial Rho GTPase</fullName>
        <ecNumber evidence="19">3.6.5.-</ecNumber>
    </recommendedName>
</protein>
<name>A0A7N8YBJ8_9TELE</name>
<evidence type="ECO:0000256" key="17">
    <source>
        <dbReference type="ARBA" id="ARBA00049117"/>
    </source>
</evidence>
<evidence type="ECO:0000256" key="7">
    <source>
        <dbReference type="ARBA" id="ARBA00022741"/>
    </source>
</evidence>
<feature type="domain" description="EF-hand" evidence="21">
    <location>
        <begin position="287"/>
        <end position="322"/>
    </location>
</feature>
<dbReference type="InterPro" id="IPR027417">
    <property type="entry name" value="P-loop_NTPase"/>
</dbReference>
<dbReference type="InterPro" id="IPR002048">
    <property type="entry name" value="EF_hand_dom"/>
</dbReference>
<dbReference type="InterPro" id="IPR001806">
    <property type="entry name" value="Small_GTPase"/>
</dbReference>
<dbReference type="GO" id="GO:0005525">
    <property type="term" value="F:GTP binding"/>
    <property type="evidence" value="ECO:0007669"/>
    <property type="project" value="UniProtKB-KW"/>
</dbReference>
<dbReference type="FunFam" id="3.40.50.300:FF:000553">
    <property type="entry name" value="Mitochondrial Rho GTPase"/>
    <property type="match status" value="1"/>
</dbReference>
<evidence type="ECO:0000256" key="16">
    <source>
        <dbReference type="ARBA" id="ARBA00048778"/>
    </source>
</evidence>
<evidence type="ECO:0000256" key="4">
    <source>
        <dbReference type="ARBA" id="ARBA00022692"/>
    </source>
</evidence>
<dbReference type="SMART" id="SM00174">
    <property type="entry name" value="RHO"/>
    <property type="match status" value="1"/>
</dbReference>
<evidence type="ECO:0000256" key="10">
    <source>
        <dbReference type="ARBA" id="ARBA00022837"/>
    </source>
</evidence>
<dbReference type="EC" id="3.6.5.-" evidence="19"/>
<dbReference type="InterPro" id="IPR020860">
    <property type="entry name" value="MIRO_dom"/>
</dbReference>
<dbReference type="InterPro" id="IPR011992">
    <property type="entry name" value="EF-hand-dom_pair"/>
</dbReference>
<keyword evidence="5" id="KW-0479">Metal-binding</keyword>
<keyword evidence="8 19" id="KW-1000">Mitochondrion outer membrane</keyword>
<evidence type="ECO:0000256" key="3">
    <source>
        <dbReference type="ARBA" id="ARBA00011738"/>
    </source>
</evidence>
<comment type="catalytic activity">
    <reaction evidence="16">
        <text>ATP + H2O = ADP + phosphate + H(+)</text>
        <dbReference type="Rhea" id="RHEA:13065"/>
        <dbReference type="ChEBI" id="CHEBI:15377"/>
        <dbReference type="ChEBI" id="CHEBI:15378"/>
        <dbReference type="ChEBI" id="CHEBI:30616"/>
        <dbReference type="ChEBI" id="CHEBI:43474"/>
        <dbReference type="ChEBI" id="CHEBI:456216"/>
    </reaction>
    <physiologicalReaction direction="left-to-right" evidence="16">
        <dbReference type="Rhea" id="RHEA:13066"/>
    </physiologicalReaction>
</comment>
<evidence type="ECO:0000256" key="5">
    <source>
        <dbReference type="ARBA" id="ARBA00022723"/>
    </source>
</evidence>
<comment type="subcellular location">
    <subcellularLocation>
        <location evidence="1 19">Mitochondrion outer membrane</location>
        <topology evidence="1 19">Single-pass type IV membrane protein</topology>
    </subcellularLocation>
</comment>
<comment type="subunit">
    <text evidence="3">Homodimer.</text>
</comment>
<proteinExistence type="inferred from homology"/>
<evidence type="ECO:0000256" key="1">
    <source>
        <dbReference type="ARBA" id="ARBA00004200"/>
    </source>
</evidence>
<evidence type="ECO:0000256" key="15">
    <source>
        <dbReference type="ARBA" id="ARBA00047358"/>
    </source>
</evidence>
<dbReference type="CDD" id="cd01892">
    <property type="entry name" value="Miro2"/>
    <property type="match status" value="1"/>
</dbReference>
<evidence type="ECO:0000259" key="21">
    <source>
        <dbReference type="PROSITE" id="PS50222"/>
    </source>
</evidence>
<feature type="domain" description="Miro" evidence="22">
    <location>
        <begin position="399"/>
        <end position="559"/>
    </location>
</feature>
<dbReference type="Pfam" id="PF00071">
    <property type="entry name" value="Ras"/>
    <property type="match status" value="1"/>
</dbReference>
<keyword evidence="24" id="KW-1185">Reference proteome</keyword>
<dbReference type="InterPro" id="IPR021181">
    <property type="entry name" value="Miro"/>
</dbReference>
<keyword evidence="13 19" id="KW-0342">GTP-binding</keyword>
<evidence type="ECO:0000256" key="6">
    <source>
        <dbReference type="ARBA" id="ARBA00022737"/>
    </source>
</evidence>
<dbReference type="PANTHER" id="PTHR46819:SF1">
    <property type="entry name" value="EF-HAND CALCIUM-BINDING DOMAIN-CONTAINING PROTEIN 7"/>
    <property type="match status" value="1"/>
</dbReference>
<dbReference type="PROSITE" id="PS50222">
    <property type="entry name" value="EF_HAND_2"/>
    <property type="match status" value="1"/>
</dbReference>
<dbReference type="InterPro" id="IPR052266">
    <property type="entry name" value="Miro-EF-hand_domain"/>
</dbReference>
<comment type="similarity">
    <text evidence="2 19">Belongs to the mitochondrial Rho GTPase family.</text>
</comment>
<dbReference type="PANTHER" id="PTHR46819">
    <property type="entry name" value="EF-HAND CALCIUM-BINDING DOMAIN-CONTAINING PROTEIN 7"/>
    <property type="match status" value="1"/>
</dbReference>
<dbReference type="PROSITE" id="PS00018">
    <property type="entry name" value="EF_HAND_1"/>
    <property type="match status" value="1"/>
</dbReference>
<evidence type="ECO:0000256" key="12">
    <source>
        <dbReference type="ARBA" id="ARBA00023128"/>
    </source>
</evidence>
<evidence type="ECO:0000313" key="23">
    <source>
        <dbReference type="Ensembl" id="ENSMAMP00000063218.1"/>
    </source>
</evidence>
<dbReference type="GO" id="GO:0005509">
    <property type="term" value="F:calcium ion binding"/>
    <property type="evidence" value="ECO:0007669"/>
    <property type="project" value="InterPro"/>
</dbReference>
<evidence type="ECO:0000256" key="14">
    <source>
        <dbReference type="ARBA" id="ARBA00023136"/>
    </source>
</evidence>
<dbReference type="Ensembl" id="ENSMAMT00000063211.1">
    <property type="protein sequence ID" value="ENSMAMP00000063218.1"/>
    <property type="gene ID" value="ENSMAMG00000009929.2"/>
</dbReference>
<keyword evidence="6" id="KW-0677">Repeat</keyword>
<keyword evidence="7 19" id="KW-0547">Nucleotide-binding</keyword>
<dbReference type="GO" id="GO:0005741">
    <property type="term" value="C:mitochondrial outer membrane"/>
    <property type="evidence" value="ECO:0007669"/>
    <property type="project" value="UniProtKB-SubCell"/>
</dbReference>
<dbReference type="GeneTree" id="ENSGT00940000158109"/>
<evidence type="ECO:0000256" key="13">
    <source>
        <dbReference type="ARBA" id="ARBA00023134"/>
    </source>
</evidence>
<dbReference type="PROSITE" id="PS51423">
    <property type="entry name" value="MIRO"/>
    <property type="match status" value="2"/>
</dbReference>
<dbReference type="Pfam" id="PF08355">
    <property type="entry name" value="EF_assoc_1"/>
    <property type="match status" value="1"/>
</dbReference>
<dbReference type="GO" id="GO:0003924">
    <property type="term" value="F:GTPase activity"/>
    <property type="evidence" value="ECO:0007669"/>
    <property type="project" value="InterPro"/>
</dbReference>
<keyword evidence="9 19" id="KW-0378">Hydrolase</keyword>
<keyword evidence="4 20" id="KW-0812">Transmembrane</keyword>
<evidence type="ECO:0000256" key="19">
    <source>
        <dbReference type="PIRNR" id="PIRNR037488"/>
    </source>
</evidence>
<dbReference type="AlphaFoldDB" id="A0A7N8YBJ8"/>
<feature type="transmembrane region" description="Helical" evidence="20">
    <location>
        <begin position="572"/>
        <end position="594"/>
    </location>
</feature>
<evidence type="ECO:0000256" key="8">
    <source>
        <dbReference type="ARBA" id="ARBA00022787"/>
    </source>
</evidence>
<dbReference type="InterPro" id="IPR013566">
    <property type="entry name" value="EF_hand_assoc_1"/>
</dbReference>
<evidence type="ECO:0000256" key="20">
    <source>
        <dbReference type="SAM" id="Phobius"/>
    </source>
</evidence>
<evidence type="ECO:0000259" key="22">
    <source>
        <dbReference type="PROSITE" id="PS51423"/>
    </source>
</evidence>
<comment type="function">
    <text evidence="18 19">Atypical mitochondrial nucleoside-triphosphatase (NTPase) involved in mitochondrial trafficking. Probably involved in control of anterograde transport of mitochondria and their subcellular distribution. Can hydrolyze GTP, ATP and UTP.</text>
</comment>
<keyword evidence="12 19" id="KW-0496">Mitochondrion</keyword>
<evidence type="ECO:0000256" key="2">
    <source>
        <dbReference type="ARBA" id="ARBA00007981"/>
    </source>
</evidence>
<dbReference type="GO" id="GO:0007005">
    <property type="term" value="P:mitochondrion organization"/>
    <property type="evidence" value="ECO:0007669"/>
    <property type="project" value="InterPro"/>
</dbReference>
<reference evidence="23" key="1">
    <citation type="submission" date="2025-08" db="UniProtKB">
        <authorList>
            <consortium name="Ensembl"/>
        </authorList>
    </citation>
    <scope>IDENTIFICATION</scope>
</reference>
<reference evidence="23" key="2">
    <citation type="submission" date="2025-09" db="UniProtKB">
        <authorList>
            <consortium name="Ensembl"/>
        </authorList>
    </citation>
    <scope>IDENTIFICATION</scope>
</reference>
<dbReference type="Proteomes" id="UP000261640">
    <property type="component" value="Unplaced"/>
</dbReference>
<dbReference type="Gene3D" id="1.10.238.10">
    <property type="entry name" value="EF-hand"/>
    <property type="match status" value="2"/>
</dbReference>
<evidence type="ECO:0000256" key="18">
    <source>
        <dbReference type="ARBA" id="ARBA00093331"/>
    </source>
</evidence>
<dbReference type="FunFam" id="1.10.238.10:FF:000021">
    <property type="entry name" value="Mitochondrial Rho GTPase"/>
    <property type="match status" value="1"/>
</dbReference>
<feature type="domain" description="Miro" evidence="22">
    <location>
        <begin position="2"/>
        <end position="157"/>
    </location>
</feature>
<dbReference type="SUPFAM" id="SSF52540">
    <property type="entry name" value="P-loop containing nucleoside triphosphate hydrolases"/>
    <property type="match status" value="2"/>
</dbReference>
<dbReference type="Gene3D" id="3.40.50.300">
    <property type="entry name" value="P-loop containing nucleotide triphosphate hydrolases"/>
    <property type="match status" value="2"/>
</dbReference>
<dbReference type="PRINTS" id="PR00449">
    <property type="entry name" value="RASTRNSFRMNG"/>
</dbReference>